<organism evidence="1 2">
    <name type="scientific">Candidatus Parabacteroides intestinigallinarum</name>
    <dbReference type="NCBI Taxonomy" id="2838722"/>
    <lineage>
        <taxon>Bacteria</taxon>
        <taxon>Pseudomonadati</taxon>
        <taxon>Bacteroidota</taxon>
        <taxon>Bacteroidia</taxon>
        <taxon>Bacteroidales</taxon>
        <taxon>Tannerellaceae</taxon>
        <taxon>Parabacteroides</taxon>
    </lineage>
</organism>
<gene>
    <name evidence="1" type="ORF">H9848_00055</name>
</gene>
<reference evidence="1" key="1">
    <citation type="journal article" date="2021" name="PeerJ">
        <title>Extensive microbial diversity within the chicken gut microbiome revealed by metagenomics and culture.</title>
        <authorList>
            <person name="Gilroy R."/>
            <person name="Ravi A."/>
            <person name="Getino M."/>
            <person name="Pursley I."/>
            <person name="Horton D.L."/>
            <person name="Alikhan N.F."/>
            <person name="Baker D."/>
            <person name="Gharbi K."/>
            <person name="Hall N."/>
            <person name="Watson M."/>
            <person name="Adriaenssens E.M."/>
            <person name="Foster-Nyarko E."/>
            <person name="Jarju S."/>
            <person name="Secka A."/>
            <person name="Antonio M."/>
            <person name="Oren A."/>
            <person name="Chaudhuri R.R."/>
            <person name="La Ragione R."/>
            <person name="Hildebrand F."/>
            <person name="Pallen M.J."/>
        </authorList>
    </citation>
    <scope>NUCLEOTIDE SEQUENCE</scope>
    <source>
        <strain evidence="1">ChiHecec2B26-12326</strain>
    </source>
</reference>
<evidence type="ECO:0000313" key="1">
    <source>
        <dbReference type="EMBL" id="HIX85000.1"/>
    </source>
</evidence>
<protein>
    <submittedName>
        <fullName evidence="1">Uncharacterized protein</fullName>
    </submittedName>
</protein>
<sequence>MKSTSKKQEAPRLWYWGEPEGGMSVEDCERIAKEIPPFEREKRPRDLYIAFM</sequence>
<name>A0A9D2BNU2_9BACT</name>
<dbReference type="EMBL" id="DXEN01000001">
    <property type="protein sequence ID" value="HIX85000.1"/>
    <property type="molecule type" value="Genomic_DNA"/>
</dbReference>
<comment type="caution">
    <text evidence="1">The sequence shown here is derived from an EMBL/GenBank/DDBJ whole genome shotgun (WGS) entry which is preliminary data.</text>
</comment>
<reference evidence="1" key="2">
    <citation type="submission" date="2021-04" db="EMBL/GenBank/DDBJ databases">
        <authorList>
            <person name="Gilroy R."/>
        </authorList>
    </citation>
    <scope>NUCLEOTIDE SEQUENCE</scope>
    <source>
        <strain evidence="1">ChiHecec2B26-12326</strain>
    </source>
</reference>
<dbReference type="AlphaFoldDB" id="A0A9D2BNU2"/>
<accession>A0A9D2BNU2</accession>
<evidence type="ECO:0000313" key="2">
    <source>
        <dbReference type="Proteomes" id="UP000823847"/>
    </source>
</evidence>
<dbReference type="Proteomes" id="UP000823847">
    <property type="component" value="Unassembled WGS sequence"/>
</dbReference>
<proteinExistence type="predicted"/>